<dbReference type="GeneID" id="45417303"/>
<name>S3T5J5_9GAMM</name>
<dbReference type="EMBL" id="ATGK01000013">
    <property type="protein sequence ID" value="EPG36786.1"/>
    <property type="molecule type" value="Genomic_DNA"/>
</dbReference>
<evidence type="ECO:0000313" key="2">
    <source>
        <dbReference type="EMBL" id="EPG36786.1"/>
    </source>
</evidence>
<dbReference type="AlphaFoldDB" id="S3T5J5"/>
<dbReference type="PATRIC" id="fig|1217696.3.peg.2443"/>
<accession>S3T5J5</accession>
<dbReference type="HOGENOM" id="CLU_1709321_0_0_6"/>
<comment type="caution">
    <text evidence="2">The sequence shown here is derived from an EMBL/GenBank/DDBJ whole genome shotgun (WGS) entry which is preliminary data.</text>
</comment>
<feature type="transmembrane region" description="Helical" evidence="1">
    <location>
        <begin position="118"/>
        <end position="140"/>
    </location>
</feature>
<evidence type="ECO:0000313" key="3">
    <source>
        <dbReference type="Proteomes" id="UP000014559"/>
    </source>
</evidence>
<feature type="transmembrane region" description="Helical" evidence="1">
    <location>
        <begin position="12"/>
        <end position="39"/>
    </location>
</feature>
<dbReference type="RefSeq" id="WP_016652934.1">
    <property type="nucleotide sequence ID" value="NZ_JAYKLZ010000104.1"/>
</dbReference>
<dbReference type="Proteomes" id="UP000014559">
    <property type="component" value="Unassembled WGS sequence"/>
</dbReference>
<feature type="transmembrane region" description="Helical" evidence="1">
    <location>
        <begin position="59"/>
        <end position="81"/>
    </location>
</feature>
<evidence type="ECO:0000256" key="1">
    <source>
        <dbReference type="SAM" id="Phobius"/>
    </source>
</evidence>
<keyword evidence="1" id="KW-0472">Membrane</keyword>
<keyword evidence="1" id="KW-0812">Transmembrane</keyword>
<keyword evidence="1" id="KW-1133">Transmembrane helix</keyword>
<sequence length="149" mass="17032">MKNYYSEDISFIWWCIRSIISGSVATISIVICVWGFLIYEQYFPSETLSNGEIRGIGAIIMFTPILIGWHSFLYFVIGYFLPKPKKVIDKSQILRALVFLFIGYLVSSILLLGFQLELLITLISAYIFMLIPLLLGVITANSIEKFLDK</sequence>
<reference evidence="2 3" key="1">
    <citation type="submission" date="2013-06" db="EMBL/GenBank/DDBJ databases">
        <title>The Genome Sequence of Acinetobacter sp. NIPH 2036.</title>
        <authorList>
            <consortium name="The Broad Institute Genome Sequencing Platform"/>
            <consortium name="The Broad Institute Genome Sequencing Center for Infectious Disease"/>
            <person name="Cerqueira G."/>
            <person name="Feldgarden M."/>
            <person name="Courvalin P."/>
            <person name="Perichon B."/>
            <person name="Grillot-Courvalin C."/>
            <person name="Clermont D."/>
            <person name="Rocha E."/>
            <person name="Yoon E.-J."/>
            <person name="Nemec A."/>
            <person name="Young S.K."/>
            <person name="Zeng Q."/>
            <person name="Gargeya S."/>
            <person name="Fitzgerald M."/>
            <person name="Abouelleil A."/>
            <person name="Alvarado L."/>
            <person name="Berlin A.M."/>
            <person name="Chapman S.B."/>
            <person name="Dewar J."/>
            <person name="Goldberg J."/>
            <person name="Griggs A."/>
            <person name="Gujja S."/>
            <person name="Hansen M."/>
            <person name="Howarth C."/>
            <person name="Imamovic A."/>
            <person name="Larimer J."/>
            <person name="McCowan C."/>
            <person name="Murphy C."/>
            <person name="Pearson M."/>
            <person name="Priest M."/>
            <person name="Roberts A."/>
            <person name="Saif S."/>
            <person name="Shea T."/>
            <person name="Sykes S."/>
            <person name="Wortman J."/>
            <person name="Nusbaum C."/>
            <person name="Birren B."/>
        </authorList>
    </citation>
    <scope>NUCLEOTIDE SEQUENCE [LARGE SCALE GENOMIC DNA]</scope>
    <source>
        <strain evidence="2 3">NIPH 2036</strain>
    </source>
</reference>
<organism evidence="2 3">
    <name type="scientific">Acinetobacter colistiniresistens</name>
    <dbReference type="NCBI Taxonomy" id="280145"/>
    <lineage>
        <taxon>Bacteria</taxon>
        <taxon>Pseudomonadati</taxon>
        <taxon>Pseudomonadota</taxon>
        <taxon>Gammaproteobacteria</taxon>
        <taxon>Moraxellales</taxon>
        <taxon>Moraxellaceae</taxon>
        <taxon>Acinetobacter</taxon>
    </lineage>
</organism>
<proteinExistence type="predicted"/>
<protein>
    <submittedName>
        <fullName evidence="2">Uncharacterized protein</fullName>
    </submittedName>
</protein>
<gene>
    <name evidence="2" type="ORF">F907_02483</name>
</gene>
<feature type="transmembrane region" description="Helical" evidence="1">
    <location>
        <begin position="93"/>
        <end position="112"/>
    </location>
</feature>